<evidence type="ECO:0000313" key="2">
    <source>
        <dbReference type="EMBL" id="TYR95738.1"/>
    </source>
</evidence>
<reference evidence="2 3" key="1">
    <citation type="submission" date="2019-08" db="EMBL/GenBank/DDBJ databases">
        <title>Bacillus genomes from the desert of Cuatro Cienegas, Coahuila.</title>
        <authorList>
            <person name="Olmedo-Alvarez G."/>
        </authorList>
    </citation>
    <scope>NUCLEOTIDE SEQUENCE [LARGE SCALE GENOMIC DNA]</scope>
    <source>
        <strain evidence="2 3">CH128b_4D</strain>
    </source>
</reference>
<dbReference type="PANTHER" id="PTHR13696">
    <property type="entry name" value="P-LOOP CONTAINING NUCLEOSIDE TRIPHOSPHATE HYDROLASE"/>
    <property type="match status" value="1"/>
</dbReference>
<dbReference type="InterPro" id="IPR050678">
    <property type="entry name" value="DNA_Partitioning_ATPase"/>
</dbReference>
<accession>A0A5D4M2Y6</accession>
<dbReference type="InterPro" id="IPR025669">
    <property type="entry name" value="AAA_dom"/>
</dbReference>
<protein>
    <submittedName>
        <fullName evidence="2">ParA family protein</fullName>
    </submittedName>
</protein>
<dbReference type="SUPFAM" id="SSF52540">
    <property type="entry name" value="P-loop containing nucleoside triphosphate hydrolases"/>
    <property type="match status" value="1"/>
</dbReference>
<dbReference type="AlphaFoldDB" id="A0A5D4M2Y6"/>
<name>A0A5D4M2Y6_9BACI</name>
<dbReference type="InterPro" id="IPR027417">
    <property type="entry name" value="P-loop_NTPase"/>
</dbReference>
<dbReference type="CDD" id="cd02042">
    <property type="entry name" value="ParAB_family"/>
    <property type="match status" value="1"/>
</dbReference>
<dbReference type="RefSeq" id="WP_148955209.1">
    <property type="nucleotide sequence ID" value="NZ_VTEG01000028.1"/>
</dbReference>
<proteinExistence type="predicted"/>
<dbReference type="EMBL" id="VTEG01000028">
    <property type="protein sequence ID" value="TYR95738.1"/>
    <property type="molecule type" value="Genomic_DNA"/>
</dbReference>
<evidence type="ECO:0000259" key="1">
    <source>
        <dbReference type="Pfam" id="PF13614"/>
    </source>
</evidence>
<comment type="caution">
    <text evidence="2">The sequence shown here is derived from an EMBL/GenBank/DDBJ whole genome shotgun (WGS) entry which is preliminary data.</text>
</comment>
<dbReference type="Gene3D" id="3.40.50.300">
    <property type="entry name" value="P-loop containing nucleotide triphosphate hydrolases"/>
    <property type="match status" value="1"/>
</dbReference>
<feature type="domain" description="AAA" evidence="1">
    <location>
        <begin position="3"/>
        <end position="179"/>
    </location>
</feature>
<dbReference type="PANTHER" id="PTHR13696:SF99">
    <property type="entry name" value="COBYRINIC ACID AC-DIAMIDE SYNTHASE"/>
    <property type="match status" value="1"/>
</dbReference>
<sequence>MTRIFSVFSAKGGVLKSTTSNAIGSIANMNGKRALLIDLDSQSNQRQIYGIQEPKVGTKEVLLGEVKPEDAVVNIHSNLDLIPSTFNMSLFQYEILTNIETYPNYLYLIQESLGEFIQQYDVVVFDCPPNFSIETLNTYLVEGIEVIIPVQPEGFSVQGIKETIGAIERYRTKNPSLKITGLLTTLYDRRSKHHAEIFEMVKKFASMKSIRCFDTVITKSVKVPETIYEYSLPIMEVDEKHAVTKQFKSFYKELMGNE</sequence>
<evidence type="ECO:0000313" key="3">
    <source>
        <dbReference type="Proteomes" id="UP000325182"/>
    </source>
</evidence>
<dbReference type="Pfam" id="PF13614">
    <property type="entry name" value="AAA_31"/>
    <property type="match status" value="1"/>
</dbReference>
<organism evidence="2 3">
    <name type="scientific">Rossellomorea vietnamensis</name>
    <dbReference type="NCBI Taxonomy" id="218284"/>
    <lineage>
        <taxon>Bacteria</taxon>
        <taxon>Bacillati</taxon>
        <taxon>Bacillota</taxon>
        <taxon>Bacilli</taxon>
        <taxon>Bacillales</taxon>
        <taxon>Bacillaceae</taxon>
        <taxon>Rossellomorea</taxon>
    </lineage>
</organism>
<gene>
    <name evidence="2" type="ORF">FZC84_21335</name>
</gene>
<dbReference type="Proteomes" id="UP000325182">
    <property type="component" value="Unassembled WGS sequence"/>
</dbReference>